<keyword evidence="1" id="KW-0472">Membrane</keyword>
<keyword evidence="1" id="KW-1133">Transmembrane helix</keyword>
<comment type="caution">
    <text evidence="2">The sequence shown here is derived from an EMBL/GenBank/DDBJ whole genome shotgun (WGS) entry which is preliminary data.</text>
</comment>
<dbReference type="AlphaFoldDB" id="A0A921SXZ8"/>
<dbReference type="PANTHER" id="PTHR36832:SF2">
    <property type="entry name" value="INTEGRAL MEMBRANE PROTEIN"/>
    <property type="match status" value="1"/>
</dbReference>
<evidence type="ECO:0000313" key="2">
    <source>
        <dbReference type="EMBL" id="HJG92406.1"/>
    </source>
</evidence>
<dbReference type="PANTHER" id="PTHR36832">
    <property type="entry name" value="SLR1174 PROTEIN-RELATED"/>
    <property type="match status" value="1"/>
</dbReference>
<name>A0A921SXZ8_9MICO</name>
<gene>
    <name evidence="2" type="ORF">K8V81_11870</name>
</gene>
<dbReference type="EMBL" id="DYUE01000277">
    <property type="protein sequence ID" value="HJG92406.1"/>
    <property type="molecule type" value="Genomic_DNA"/>
</dbReference>
<feature type="transmembrane region" description="Helical" evidence="1">
    <location>
        <begin position="113"/>
        <end position="135"/>
    </location>
</feature>
<organism evidence="2 3">
    <name type="scientific">Brachybacterium massiliense</name>
    <dbReference type="NCBI Taxonomy" id="1755098"/>
    <lineage>
        <taxon>Bacteria</taxon>
        <taxon>Bacillati</taxon>
        <taxon>Actinomycetota</taxon>
        <taxon>Actinomycetes</taxon>
        <taxon>Micrococcales</taxon>
        <taxon>Dermabacteraceae</taxon>
        <taxon>Brachybacterium</taxon>
    </lineage>
</organism>
<dbReference type="Pfam" id="PF06182">
    <property type="entry name" value="ABC2_membrane_6"/>
    <property type="match status" value="1"/>
</dbReference>
<feature type="transmembrane region" description="Helical" evidence="1">
    <location>
        <begin position="178"/>
        <end position="197"/>
    </location>
</feature>
<protein>
    <submittedName>
        <fullName evidence="2">ABC-2 family transporter protein</fullName>
    </submittedName>
</protein>
<evidence type="ECO:0000256" key="1">
    <source>
        <dbReference type="SAM" id="Phobius"/>
    </source>
</evidence>
<proteinExistence type="predicted"/>
<sequence>MSTYWAVAAAAFRQYSTYRLATAAGVFTNSVFGLIRASILFAAITTAGGELSGYTIAQAATYVWLGQALLAPIEAFGTREVSQRVHQGDVAIDLLRPISFLGLYYAQKLGRSAFLLLGRGIPPMLIGALLTGLALPEDPWSYPLGMLSLLLAITVAFLADMLVNLAAFWLLETRGLTVVYTALMNLLSGLLIPIVWFPDWLLAIARATPFPSMLQTPIDTLSGRIPPLEALPLLGVQLGWIGLLALAASATLRAGVRSVEVQGG</sequence>
<dbReference type="InterPro" id="IPR010390">
    <property type="entry name" value="ABC-2_transporter-like"/>
</dbReference>
<accession>A0A921SXZ8</accession>
<evidence type="ECO:0000313" key="3">
    <source>
        <dbReference type="Proteomes" id="UP000742460"/>
    </source>
</evidence>
<dbReference type="Proteomes" id="UP000742460">
    <property type="component" value="Unassembled WGS sequence"/>
</dbReference>
<feature type="transmembrane region" description="Helical" evidence="1">
    <location>
        <begin position="230"/>
        <end position="252"/>
    </location>
</feature>
<feature type="transmembrane region" description="Helical" evidence="1">
    <location>
        <begin position="147"/>
        <end position="171"/>
    </location>
</feature>
<reference evidence="2" key="2">
    <citation type="submission" date="2021-09" db="EMBL/GenBank/DDBJ databases">
        <authorList>
            <person name="Gilroy R."/>
        </authorList>
    </citation>
    <scope>NUCLEOTIDE SEQUENCE</scope>
    <source>
        <strain evidence="2">ChiGjej5B5-22894</strain>
    </source>
</reference>
<reference evidence="2" key="1">
    <citation type="journal article" date="2021" name="PeerJ">
        <title>Extensive microbial diversity within the chicken gut microbiome revealed by metagenomics and culture.</title>
        <authorList>
            <person name="Gilroy R."/>
            <person name="Ravi A."/>
            <person name="Getino M."/>
            <person name="Pursley I."/>
            <person name="Horton D.L."/>
            <person name="Alikhan N.F."/>
            <person name="Baker D."/>
            <person name="Gharbi K."/>
            <person name="Hall N."/>
            <person name="Watson M."/>
            <person name="Adriaenssens E.M."/>
            <person name="Foster-Nyarko E."/>
            <person name="Jarju S."/>
            <person name="Secka A."/>
            <person name="Antonio M."/>
            <person name="Oren A."/>
            <person name="Chaudhuri R.R."/>
            <person name="La Ragione R."/>
            <person name="Hildebrand F."/>
            <person name="Pallen M.J."/>
        </authorList>
    </citation>
    <scope>NUCLEOTIDE SEQUENCE</scope>
    <source>
        <strain evidence="2">ChiGjej5B5-22894</strain>
    </source>
</reference>
<keyword evidence="1" id="KW-0812">Transmembrane</keyword>